<dbReference type="AlphaFoldDB" id="I2FYF8"/>
<feature type="region of interest" description="Disordered" evidence="5">
    <location>
        <begin position="705"/>
        <end position="726"/>
    </location>
</feature>
<dbReference type="PANTHER" id="PTHR13228:SF3">
    <property type="entry name" value="CONSERVED OLIGOMERIC GOLGI COMPLEX SUBUNIT 5"/>
    <property type="match status" value="1"/>
</dbReference>
<feature type="region of interest" description="Disordered" evidence="5">
    <location>
        <begin position="69"/>
        <end position="115"/>
    </location>
</feature>
<evidence type="ECO:0000256" key="3">
    <source>
        <dbReference type="ARBA" id="ARBA00023034"/>
    </source>
</evidence>
<dbReference type="HOGENOM" id="CLU_009839_0_0_1"/>
<dbReference type="PANTHER" id="PTHR13228">
    <property type="entry name" value="CONSERVED OLIGOMERIC GOLGI COMPLEX COMPONENT 5"/>
    <property type="match status" value="1"/>
</dbReference>
<dbReference type="Pfam" id="PF20649">
    <property type="entry name" value="COG5_C"/>
    <property type="match status" value="1"/>
</dbReference>
<dbReference type="Pfam" id="PF10392">
    <property type="entry name" value="COG5_N"/>
    <property type="match status" value="1"/>
</dbReference>
<dbReference type="eggNOG" id="KOG2211">
    <property type="taxonomic scope" value="Eukaryota"/>
</dbReference>
<feature type="region of interest" description="Disordered" evidence="5">
    <location>
        <begin position="1"/>
        <end position="35"/>
    </location>
</feature>
<evidence type="ECO:0000256" key="4">
    <source>
        <dbReference type="ARBA" id="ARBA00023136"/>
    </source>
</evidence>
<dbReference type="GO" id="GO:0017119">
    <property type="term" value="C:Golgi transport complex"/>
    <property type="evidence" value="ECO:0007669"/>
    <property type="project" value="InterPro"/>
</dbReference>
<dbReference type="EMBL" id="CAGI01000169">
    <property type="protein sequence ID" value="CCF51951.1"/>
    <property type="molecule type" value="Genomic_DNA"/>
</dbReference>
<evidence type="ECO:0000256" key="5">
    <source>
        <dbReference type="SAM" id="MobiDB-lite"/>
    </source>
</evidence>
<reference evidence="8 9" key="1">
    <citation type="journal article" date="2012" name="Plant Cell">
        <title>Genome comparison of barley and maize smut fungi reveals targeted loss of RNA silencing components and species-specific presence of transposable elements.</title>
        <authorList>
            <person name="Laurie J.D."/>
            <person name="Ali S."/>
            <person name="Linning R."/>
            <person name="Mannhaupt G."/>
            <person name="Wong P."/>
            <person name="Gueldener U."/>
            <person name="Muensterkoetter M."/>
            <person name="Moore R."/>
            <person name="Kahmann R."/>
            <person name="Bakkeren G."/>
            <person name="Schirawski J."/>
        </authorList>
    </citation>
    <scope>NUCLEOTIDE SEQUENCE [LARGE SCALE GENOMIC DNA]</scope>
    <source>
        <strain evidence="9">Uh4875-4</strain>
    </source>
</reference>
<evidence type="ECO:0000259" key="7">
    <source>
        <dbReference type="Pfam" id="PF20649"/>
    </source>
</evidence>
<dbReference type="InterPro" id="IPR049176">
    <property type="entry name" value="COG5_N"/>
</dbReference>
<evidence type="ECO:0000256" key="1">
    <source>
        <dbReference type="ARBA" id="ARBA00004395"/>
    </source>
</evidence>
<evidence type="ECO:0000313" key="8">
    <source>
        <dbReference type="EMBL" id="CCF51951.1"/>
    </source>
</evidence>
<feature type="domain" description="Conserved oligomeric Golgi complex subunit 5 helical" evidence="7">
    <location>
        <begin position="281"/>
        <end position="506"/>
    </location>
</feature>
<keyword evidence="3" id="KW-0333">Golgi apparatus</keyword>
<dbReference type="STRING" id="1128400.I2FYF8"/>
<dbReference type="InterPro" id="IPR019465">
    <property type="entry name" value="Cog5"/>
</dbReference>
<dbReference type="GO" id="GO:0006891">
    <property type="term" value="P:intra-Golgi vesicle-mediated transport"/>
    <property type="evidence" value="ECO:0007669"/>
    <property type="project" value="InterPro"/>
</dbReference>
<dbReference type="InterPro" id="IPR048485">
    <property type="entry name" value="COG5_helical"/>
</dbReference>
<dbReference type="OMA" id="MMVEYFE"/>
<proteinExistence type="predicted"/>
<feature type="compositionally biased region" description="Polar residues" evidence="5">
    <location>
        <begin position="85"/>
        <end position="106"/>
    </location>
</feature>
<gene>
    <name evidence="8" type="ORF">UHOR_05051</name>
</gene>
<evidence type="ECO:0000313" key="9">
    <source>
        <dbReference type="Proteomes" id="UP000006174"/>
    </source>
</evidence>
<comment type="subcellular location">
    <subcellularLocation>
        <location evidence="1">Golgi apparatus membrane</location>
        <topology evidence="1">Peripheral membrane protein</topology>
    </subcellularLocation>
</comment>
<accession>I2FYF8</accession>
<dbReference type="Proteomes" id="UP000006174">
    <property type="component" value="Unassembled WGS sequence"/>
</dbReference>
<evidence type="ECO:0000256" key="2">
    <source>
        <dbReference type="ARBA" id="ARBA00020974"/>
    </source>
</evidence>
<feature type="compositionally biased region" description="Low complexity" evidence="5">
    <location>
        <begin position="9"/>
        <end position="29"/>
    </location>
</feature>
<protein>
    <recommendedName>
        <fullName evidence="2">Conserved oligomeric Golgi complex subunit 5</fullName>
    </recommendedName>
</protein>
<keyword evidence="4" id="KW-0472">Membrane</keyword>
<dbReference type="GO" id="GO:0000139">
    <property type="term" value="C:Golgi membrane"/>
    <property type="evidence" value="ECO:0007669"/>
    <property type="project" value="UniProtKB-SubCell"/>
</dbReference>
<feature type="domain" description="Conserved oligomeric Golgi complex subunit 5 N-terminal" evidence="6">
    <location>
        <begin position="110"/>
        <end position="221"/>
    </location>
</feature>
<evidence type="ECO:0000259" key="6">
    <source>
        <dbReference type="Pfam" id="PF10392"/>
    </source>
</evidence>
<organism evidence="8 9">
    <name type="scientific">Ustilago hordei</name>
    <name type="common">Barley covered smut fungus</name>
    <dbReference type="NCBI Taxonomy" id="120017"/>
    <lineage>
        <taxon>Eukaryota</taxon>
        <taxon>Fungi</taxon>
        <taxon>Dikarya</taxon>
        <taxon>Basidiomycota</taxon>
        <taxon>Ustilaginomycotina</taxon>
        <taxon>Ustilaginomycetes</taxon>
        <taxon>Ustilaginales</taxon>
        <taxon>Ustilaginaceae</taxon>
        <taxon>Ustilago</taxon>
    </lineage>
</organism>
<name>I2FYF8_USTHO</name>
<sequence length="954" mass="101650">MQAVASTPTAAASGLLPSASSSAEPSHTALASSSTDLSQFLQPSFDASVYVSSLLSAVDSSLEPRNAAASIPKSASGSHLHLPPATSSGRKQGISLSPISPTNPDTSSRKQEQAQEDIDLSLAISRLNLAIEELDRSISTQVTSHAPALLSRTSALSTMQSGVGAIREGISALDAEVANLRRKIHDPFIRAQELQGRMKIYDSAGDLLSRTGKVVELARRLEVQMEVLFSKKEAAGEKKGDGEDAVVGQVHGGDLSRAALLISELTSLLNSPPASPDEPALTQLKMVQDLLPAIESSKETVVDYMEDMIVRGLRDLSPLMLGSSLQTAFNLGTLPTLVQDLLNDLTEVVKERTAAAFNLDTLSRQLNSPVPTLDTPTNYSAYRRKGTADAGVAADQQRMIWGDVIWKRLESLLVVEMGAVCSKVYLLEKVLKLKTSDSGANFLEAALQVLGDKPSTTFWLTLSQSLQQQIALATEKSAWLAQLLSSGTSAAGEGYTRLLRIVQEFFGKIGVYTDIQYSAAHQSAETVILVKSLGGLEKTYLDRSTGRIAEVLPQATARRAGMGEEEAEGIVRLIANVLDATRFDPLLSRAAVERCTGLADQFAGRVDSTVAKDAAGRSYNASLVRFSYTLAEGLRSVAAEQDLTQVSTAASAVGSGSSYVSTRLLMSSNLLTSTIRFSIIAPFRTQTETAISTALAKMHAQLSVHSTPKSNPEKGRISIDSSSGASSYATETCDLLWSLRDRTLPLYPPSIAIHLVQSLARTTLESFLLHTAILALPQGGGEADRAKLRLATDMTEVEFALTQLVGDTPSPSASTANGKSWVEEKEGKTLIGAPVDAKKVSGTLKAFRRILFQSLEEMEKDGEKVGRGDLPRLILVLHLVARAGAVGSVLAKIGSVKGKGAGAKTEVVSWILQEVSSNGGKEELLLEHIQQNLPNDLDASTSELIQHLLKPSSS</sequence>
<keyword evidence="9" id="KW-1185">Reference proteome</keyword>
<comment type="caution">
    <text evidence="8">The sequence shown here is derived from an EMBL/GenBank/DDBJ whole genome shotgun (WGS) entry which is preliminary data.</text>
</comment>